<dbReference type="PROSITE" id="PS51918">
    <property type="entry name" value="RADICAL_SAM"/>
    <property type="match status" value="1"/>
</dbReference>
<dbReference type="PROSITE" id="PS01278">
    <property type="entry name" value="MTTASE_RADICAL"/>
    <property type="match status" value="1"/>
</dbReference>
<gene>
    <name evidence="15" type="primary">mtaB</name>
    <name evidence="15" type="ORF">ACFMB1_04565</name>
</gene>
<comment type="caution">
    <text evidence="15">The sequence shown here is derived from an EMBL/GenBank/DDBJ whole genome shotgun (WGS) entry which is preliminary data.</text>
</comment>
<dbReference type="NCBIfam" id="TIGR01579">
    <property type="entry name" value="MiaB-like-C"/>
    <property type="match status" value="1"/>
</dbReference>
<dbReference type="InterPro" id="IPR013848">
    <property type="entry name" value="Methylthiotransferase_N"/>
</dbReference>
<dbReference type="InterPro" id="IPR058240">
    <property type="entry name" value="rSAM_sf"/>
</dbReference>
<dbReference type="InterPro" id="IPR005839">
    <property type="entry name" value="Methylthiotransferase"/>
</dbReference>
<evidence type="ECO:0000256" key="2">
    <source>
        <dbReference type="ARBA" id="ARBA00002399"/>
    </source>
</evidence>
<dbReference type="InterPro" id="IPR002792">
    <property type="entry name" value="TRAM_dom"/>
</dbReference>
<dbReference type="Proteomes" id="UP001596116">
    <property type="component" value="Unassembled WGS sequence"/>
</dbReference>
<dbReference type="Pfam" id="PF04055">
    <property type="entry name" value="Radical_SAM"/>
    <property type="match status" value="1"/>
</dbReference>
<evidence type="ECO:0000313" key="16">
    <source>
        <dbReference type="Proteomes" id="UP001596116"/>
    </source>
</evidence>
<dbReference type="InterPro" id="IPR023404">
    <property type="entry name" value="rSAM_horseshoe"/>
</dbReference>
<dbReference type="Gene3D" id="3.40.50.12160">
    <property type="entry name" value="Methylthiotransferase, N-terminal domain"/>
    <property type="match status" value="1"/>
</dbReference>
<keyword evidence="7" id="KW-0479">Metal-binding</keyword>
<evidence type="ECO:0000256" key="3">
    <source>
        <dbReference type="ARBA" id="ARBA00013273"/>
    </source>
</evidence>
<keyword evidence="8" id="KW-0408">Iron</keyword>
<dbReference type="CDD" id="cd01335">
    <property type="entry name" value="Radical_SAM"/>
    <property type="match status" value="1"/>
</dbReference>
<evidence type="ECO:0000256" key="8">
    <source>
        <dbReference type="ARBA" id="ARBA00023004"/>
    </source>
</evidence>
<keyword evidence="5" id="KW-0808">Transferase</keyword>
<dbReference type="NCBIfam" id="TIGR00089">
    <property type="entry name" value="MiaB/RimO family radical SAM methylthiotransferase"/>
    <property type="match status" value="1"/>
</dbReference>
<keyword evidence="6" id="KW-0949">S-adenosyl-L-methionine</keyword>
<dbReference type="SUPFAM" id="SSF102114">
    <property type="entry name" value="Radical SAM enzymes"/>
    <property type="match status" value="1"/>
</dbReference>
<dbReference type="PROSITE" id="PS51449">
    <property type="entry name" value="MTTASE_N"/>
    <property type="match status" value="1"/>
</dbReference>
<dbReference type="InterPro" id="IPR006638">
    <property type="entry name" value="Elp3/MiaA/NifB-like_rSAM"/>
</dbReference>
<dbReference type="InterPro" id="IPR020612">
    <property type="entry name" value="Methylthiotransferase_CS"/>
</dbReference>
<keyword evidence="9" id="KW-0411">Iron-sulfur</keyword>
<evidence type="ECO:0000256" key="5">
    <source>
        <dbReference type="ARBA" id="ARBA00022679"/>
    </source>
</evidence>
<evidence type="ECO:0000256" key="11">
    <source>
        <dbReference type="ARBA" id="ARBA00051661"/>
    </source>
</evidence>
<evidence type="ECO:0000259" key="13">
    <source>
        <dbReference type="PROSITE" id="PS51449"/>
    </source>
</evidence>
<evidence type="ECO:0000259" key="14">
    <source>
        <dbReference type="PROSITE" id="PS51918"/>
    </source>
</evidence>
<dbReference type="PROSITE" id="PS50926">
    <property type="entry name" value="TRAM"/>
    <property type="match status" value="1"/>
</dbReference>
<evidence type="ECO:0000256" key="7">
    <source>
        <dbReference type="ARBA" id="ARBA00022723"/>
    </source>
</evidence>
<keyword evidence="16" id="KW-1185">Reference proteome</keyword>
<dbReference type="PANTHER" id="PTHR11918">
    <property type="entry name" value="RADICAL SAM PROTEINS"/>
    <property type="match status" value="1"/>
</dbReference>
<comment type="cofactor">
    <cofactor evidence="1">
        <name>[4Fe-4S] cluster</name>
        <dbReference type="ChEBI" id="CHEBI:49883"/>
    </cofactor>
</comment>
<dbReference type="EC" id="2.8.4.5" evidence="3"/>
<dbReference type="Pfam" id="PF00919">
    <property type="entry name" value="UPF0004"/>
    <property type="match status" value="1"/>
</dbReference>
<evidence type="ECO:0000256" key="1">
    <source>
        <dbReference type="ARBA" id="ARBA00001966"/>
    </source>
</evidence>
<dbReference type="RefSeq" id="WP_379879858.1">
    <property type="nucleotide sequence ID" value="NZ_JBHPON010000001.1"/>
</dbReference>
<dbReference type="InterPro" id="IPR038135">
    <property type="entry name" value="Methylthiotransferase_N_sf"/>
</dbReference>
<protein>
    <recommendedName>
        <fullName evidence="3">tRNA (N(6)-L-threonylcarbamoyladenosine(37)-C(2))-methylthiotransferase</fullName>
        <ecNumber evidence="3">2.8.4.5</ecNumber>
    </recommendedName>
    <alternativeName>
        <fullName evidence="10">tRNA-t(6)A37 methylthiotransferase</fullName>
    </alternativeName>
</protein>
<dbReference type="InterPro" id="IPR006467">
    <property type="entry name" value="MiaB-like_bact"/>
</dbReference>
<keyword evidence="4" id="KW-0004">4Fe-4S</keyword>
<organism evidence="15 16">
    <name type="scientific">Hyphococcus aureus</name>
    <dbReference type="NCBI Taxonomy" id="2666033"/>
    <lineage>
        <taxon>Bacteria</taxon>
        <taxon>Pseudomonadati</taxon>
        <taxon>Pseudomonadota</taxon>
        <taxon>Alphaproteobacteria</taxon>
        <taxon>Parvularculales</taxon>
        <taxon>Parvularculaceae</taxon>
        <taxon>Hyphococcus</taxon>
    </lineage>
</organism>
<accession>A0ABW1KTG9</accession>
<feature type="domain" description="TRAM" evidence="12">
    <location>
        <begin position="372"/>
        <end position="426"/>
    </location>
</feature>
<feature type="domain" description="Radical SAM core" evidence="14">
    <location>
        <begin position="139"/>
        <end position="369"/>
    </location>
</feature>
<comment type="catalytic activity">
    <reaction evidence="11">
        <text>N(6)-L-threonylcarbamoyladenosine(37) in tRNA + (sulfur carrier)-SH + AH2 + 2 S-adenosyl-L-methionine = 2-methylsulfanyl-N(6)-L-threonylcarbamoyladenosine(37) in tRNA + (sulfur carrier)-H + 5'-deoxyadenosine + L-methionine + A + S-adenosyl-L-homocysteine + 2 H(+)</text>
        <dbReference type="Rhea" id="RHEA:37075"/>
        <dbReference type="Rhea" id="RHEA-COMP:10163"/>
        <dbReference type="Rhea" id="RHEA-COMP:11092"/>
        <dbReference type="Rhea" id="RHEA-COMP:14737"/>
        <dbReference type="Rhea" id="RHEA-COMP:14739"/>
        <dbReference type="ChEBI" id="CHEBI:13193"/>
        <dbReference type="ChEBI" id="CHEBI:15378"/>
        <dbReference type="ChEBI" id="CHEBI:17319"/>
        <dbReference type="ChEBI" id="CHEBI:17499"/>
        <dbReference type="ChEBI" id="CHEBI:29917"/>
        <dbReference type="ChEBI" id="CHEBI:57844"/>
        <dbReference type="ChEBI" id="CHEBI:57856"/>
        <dbReference type="ChEBI" id="CHEBI:59789"/>
        <dbReference type="ChEBI" id="CHEBI:64428"/>
        <dbReference type="ChEBI" id="CHEBI:74418"/>
        <dbReference type="ChEBI" id="CHEBI:74420"/>
        <dbReference type="EC" id="2.8.4.5"/>
    </reaction>
</comment>
<dbReference type="SFLD" id="SFLDG01082">
    <property type="entry name" value="B12-binding_domain_containing"/>
    <property type="match status" value="1"/>
</dbReference>
<dbReference type="SMART" id="SM00729">
    <property type="entry name" value="Elp3"/>
    <property type="match status" value="1"/>
</dbReference>
<evidence type="ECO:0000313" key="15">
    <source>
        <dbReference type="EMBL" id="MFC6034804.1"/>
    </source>
</evidence>
<evidence type="ECO:0000256" key="4">
    <source>
        <dbReference type="ARBA" id="ARBA00022485"/>
    </source>
</evidence>
<reference evidence="15 16" key="1">
    <citation type="submission" date="2024-09" db="EMBL/GenBank/DDBJ databases">
        <authorList>
            <person name="Zhang Z.-H."/>
        </authorList>
    </citation>
    <scope>NUCLEOTIDE SEQUENCE [LARGE SCALE GENOMIC DNA]</scope>
    <source>
        <strain evidence="15 16">HHTR114</strain>
    </source>
</reference>
<dbReference type="SFLD" id="SFLDS00029">
    <property type="entry name" value="Radical_SAM"/>
    <property type="match status" value="1"/>
</dbReference>
<dbReference type="Gene3D" id="3.80.30.20">
    <property type="entry name" value="tm_1862 like domain"/>
    <property type="match status" value="1"/>
</dbReference>
<sequence>MAEPTDIITFGCRLNAAESETMRRLAAGAGLADAVVLNTCAVTNEAVRTARQRIRRAKRERPDARIIVTGCAAQTEPGAFAAMPEVAAVIGNQEKLDAAQWETLGQALGQEPAQEADEIISVNDIMSARETAGHMIDGYGDRARAFLQIQNGCDHRCTFCIIPYGRGNSRSAPVAQVVEQAKKLVGAGHRELVLTGVDITSWGADLDGAPKLGALIAAILDGAPDLYRLRLSSIDGAEIDDELFERVSGDARVAPHLHLSLQAGDNMILKRMKRRHSREDAIELCASIRKRRPDIAFGADIIAGFPTENEEMFQNSLDIVDEAGLSWLHVFPFSPREGTPAARMPQLPRATVKDRAGRLRAKGDAAATAFLDSLVGRTEDAILESGGRARLGNFAVARIEAPGRIGDIVRIRITGRDDGALLGEAA</sequence>
<comment type="function">
    <text evidence="2">Catalyzes the methylthiolation of N6-threonylcarbamoyladenosine (t(6)A), leading to the formation of 2-methylthio-N6-threonylcarbamoyladenosine (ms(2)t(6)A) at position 37 in tRNAs that read codons beginning with adenine.</text>
</comment>
<evidence type="ECO:0000256" key="10">
    <source>
        <dbReference type="ARBA" id="ARBA00031213"/>
    </source>
</evidence>
<evidence type="ECO:0000259" key="12">
    <source>
        <dbReference type="PROSITE" id="PS50926"/>
    </source>
</evidence>
<feature type="domain" description="MTTase N-terminal" evidence="13">
    <location>
        <begin position="3"/>
        <end position="109"/>
    </location>
</feature>
<dbReference type="EMBL" id="JBHPON010000001">
    <property type="protein sequence ID" value="MFC6034804.1"/>
    <property type="molecule type" value="Genomic_DNA"/>
</dbReference>
<dbReference type="InterPro" id="IPR007197">
    <property type="entry name" value="rSAM"/>
</dbReference>
<evidence type="ECO:0000256" key="6">
    <source>
        <dbReference type="ARBA" id="ARBA00022691"/>
    </source>
</evidence>
<proteinExistence type="predicted"/>
<name>A0ABW1KTG9_9PROT</name>
<dbReference type="PANTHER" id="PTHR11918:SF45">
    <property type="entry name" value="THREONYLCARBAMOYLADENOSINE TRNA METHYLTHIOTRANSFERASE"/>
    <property type="match status" value="1"/>
</dbReference>
<evidence type="ECO:0000256" key="9">
    <source>
        <dbReference type="ARBA" id="ARBA00023014"/>
    </source>
</evidence>